<dbReference type="AlphaFoldDB" id="A0A0C9TJN6"/>
<reference evidence="2 3" key="1">
    <citation type="submission" date="2014-06" db="EMBL/GenBank/DDBJ databases">
        <authorList>
            <consortium name="DOE Joint Genome Institute"/>
            <person name="Kuo A."/>
            <person name="Kohler A."/>
            <person name="Nagy L.G."/>
            <person name="Floudas D."/>
            <person name="Copeland A."/>
            <person name="Barry K.W."/>
            <person name="Cichocki N."/>
            <person name="Veneault-Fourrey C."/>
            <person name="LaButti K."/>
            <person name="Lindquist E.A."/>
            <person name="Lipzen A."/>
            <person name="Lundell T."/>
            <person name="Morin E."/>
            <person name="Murat C."/>
            <person name="Sun H."/>
            <person name="Tunlid A."/>
            <person name="Henrissat B."/>
            <person name="Grigoriev I.V."/>
            <person name="Hibbett D.S."/>
            <person name="Martin F."/>
            <person name="Nordberg H.P."/>
            <person name="Cantor M.N."/>
            <person name="Hua S.X."/>
        </authorList>
    </citation>
    <scope>NUCLEOTIDE SEQUENCE [LARGE SCALE GENOMIC DNA]</scope>
    <source>
        <strain evidence="2 3">ATCC 200175</strain>
    </source>
</reference>
<organism evidence="2 3">
    <name type="scientific">Paxillus involutus ATCC 200175</name>
    <dbReference type="NCBI Taxonomy" id="664439"/>
    <lineage>
        <taxon>Eukaryota</taxon>
        <taxon>Fungi</taxon>
        <taxon>Dikarya</taxon>
        <taxon>Basidiomycota</taxon>
        <taxon>Agaricomycotina</taxon>
        <taxon>Agaricomycetes</taxon>
        <taxon>Agaricomycetidae</taxon>
        <taxon>Boletales</taxon>
        <taxon>Paxilineae</taxon>
        <taxon>Paxillaceae</taxon>
        <taxon>Paxillus</taxon>
    </lineage>
</organism>
<evidence type="ECO:0000313" key="3">
    <source>
        <dbReference type="Proteomes" id="UP000053647"/>
    </source>
</evidence>
<evidence type="ECO:0000313" key="2">
    <source>
        <dbReference type="EMBL" id="KIJ07541.1"/>
    </source>
</evidence>
<gene>
    <name evidence="2" type="ORF">PAXINDRAFT_19276</name>
</gene>
<sequence>MAATKCQSGRPETGRGLTNAGAGPPVTGNLAICTQPERTSAARLSGKRPGAGPCPSATPAPKSQIRNQTKSIEMATISEISSMPAHQDASRQPMPSKESLSLAVTPREPSSTLFTAVVHVVGEPMSHLGAVLITRCRYPFHDHSVSYSDNKGTSTTSGNCRPGEPEPKCSFAKRRA</sequence>
<evidence type="ECO:0000256" key="1">
    <source>
        <dbReference type="SAM" id="MobiDB-lite"/>
    </source>
</evidence>
<dbReference type="Proteomes" id="UP000053647">
    <property type="component" value="Unassembled WGS sequence"/>
</dbReference>
<reference evidence="3" key="2">
    <citation type="submission" date="2015-01" db="EMBL/GenBank/DDBJ databases">
        <title>Evolutionary Origins and Diversification of the Mycorrhizal Mutualists.</title>
        <authorList>
            <consortium name="DOE Joint Genome Institute"/>
            <consortium name="Mycorrhizal Genomics Consortium"/>
            <person name="Kohler A."/>
            <person name="Kuo A."/>
            <person name="Nagy L.G."/>
            <person name="Floudas D."/>
            <person name="Copeland A."/>
            <person name="Barry K.W."/>
            <person name="Cichocki N."/>
            <person name="Veneault-Fourrey C."/>
            <person name="LaButti K."/>
            <person name="Lindquist E.A."/>
            <person name="Lipzen A."/>
            <person name="Lundell T."/>
            <person name="Morin E."/>
            <person name="Murat C."/>
            <person name="Riley R."/>
            <person name="Ohm R."/>
            <person name="Sun H."/>
            <person name="Tunlid A."/>
            <person name="Henrissat B."/>
            <person name="Grigoriev I.V."/>
            <person name="Hibbett D.S."/>
            <person name="Martin F."/>
        </authorList>
    </citation>
    <scope>NUCLEOTIDE SEQUENCE [LARGE SCALE GENOMIC DNA]</scope>
    <source>
        <strain evidence="3">ATCC 200175</strain>
    </source>
</reference>
<dbReference type="EMBL" id="KN819859">
    <property type="protein sequence ID" value="KIJ07541.1"/>
    <property type="molecule type" value="Genomic_DNA"/>
</dbReference>
<accession>A0A0C9TJN6</accession>
<feature type="region of interest" description="Disordered" evidence="1">
    <location>
        <begin position="144"/>
        <end position="176"/>
    </location>
</feature>
<name>A0A0C9TJN6_PAXIN</name>
<protein>
    <submittedName>
        <fullName evidence="2">Unplaced genomic scaffold PAXINscaffold_537, whole genome shotgun sequence</fullName>
    </submittedName>
</protein>
<proteinExistence type="predicted"/>
<keyword evidence="3" id="KW-1185">Reference proteome</keyword>
<dbReference type="HOGENOM" id="CLU_1525660_0_0_1"/>
<feature type="region of interest" description="Disordered" evidence="1">
    <location>
        <begin position="1"/>
        <end position="96"/>
    </location>
</feature>
<feature type="compositionally biased region" description="Polar residues" evidence="1">
    <location>
        <begin position="145"/>
        <end position="159"/>
    </location>
</feature>